<protein>
    <recommendedName>
        <fullName evidence="3">TIGR02444 family protein</fullName>
    </recommendedName>
</protein>
<sequence>MPDYPWKYHTDSDQEALLLDNPFWAYALDSWRLPGVETAALTLQMRFNGHINTLLFCFWSAAQAQYCSRQVFLAMPTWRQWNQDFVQPIRQMRGLIHKRSQDFSAYRSALLDLELQAEQIECALLYRAWLRYRKASPDIDYESMLQRGIIDYTLGLLDEKVHLKDWYTAINELYPRLCSLPAPTVSQWIEMSNAHVGHTSGDT</sequence>
<reference evidence="1 2" key="1">
    <citation type="submission" date="2017-05" db="EMBL/GenBank/DDBJ databases">
        <title>Genomic insights into alkan degradation activity of Oleiphilus messinensis.</title>
        <authorList>
            <person name="Kozyavkin S.A."/>
            <person name="Slesarev A.I."/>
            <person name="Golyshin P.N."/>
            <person name="Korzhenkov A."/>
            <person name="Golyshina O.N."/>
            <person name="Toshchakov S.V."/>
        </authorList>
    </citation>
    <scope>NUCLEOTIDE SEQUENCE [LARGE SCALE GENOMIC DNA]</scope>
    <source>
        <strain evidence="1 2">ME102</strain>
    </source>
</reference>
<dbReference type="AlphaFoldDB" id="A0A1Y0I482"/>
<evidence type="ECO:0000313" key="2">
    <source>
        <dbReference type="Proteomes" id="UP000196027"/>
    </source>
</evidence>
<proteinExistence type="predicted"/>
<dbReference type="NCBIfam" id="TIGR02444">
    <property type="entry name" value="TIGR02444 family protein"/>
    <property type="match status" value="1"/>
</dbReference>
<evidence type="ECO:0000313" key="1">
    <source>
        <dbReference type="EMBL" id="ARU54203.1"/>
    </source>
</evidence>
<dbReference type="KEGG" id="ome:OLMES_0094"/>
<dbReference type="InterPro" id="IPR012659">
    <property type="entry name" value="CHP02444"/>
</dbReference>
<dbReference type="Pfam" id="PF09523">
    <property type="entry name" value="DUF2390"/>
    <property type="match status" value="1"/>
</dbReference>
<dbReference type="Proteomes" id="UP000196027">
    <property type="component" value="Chromosome"/>
</dbReference>
<name>A0A1Y0I482_9GAMM</name>
<keyword evidence="2" id="KW-1185">Reference proteome</keyword>
<dbReference type="OrthoDB" id="5795846at2"/>
<organism evidence="1 2">
    <name type="scientific">Oleiphilus messinensis</name>
    <dbReference type="NCBI Taxonomy" id="141451"/>
    <lineage>
        <taxon>Bacteria</taxon>
        <taxon>Pseudomonadati</taxon>
        <taxon>Pseudomonadota</taxon>
        <taxon>Gammaproteobacteria</taxon>
        <taxon>Oceanospirillales</taxon>
        <taxon>Oleiphilaceae</taxon>
        <taxon>Oleiphilus</taxon>
    </lineage>
</organism>
<dbReference type="RefSeq" id="WP_157678076.1">
    <property type="nucleotide sequence ID" value="NZ_CP021425.1"/>
</dbReference>
<dbReference type="EMBL" id="CP021425">
    <property type="protein sequence ID" value="ARU54203.1"/>
    <property type="molecule type" value="Genomic_DNA"/>
</dbReference>
<accession>A0A1Y0I482</accession>
<evidence type="ECO:0008006" key="3">
    <source>
        <dbReference type="Google" id="ProtNLM"/>
    </source>
</evidence>
<gene>
    <name evidence="1" type="ORF">OLMES_0094</name>
</gene>